<keyword evidence="2" id="KW-1185">Reference proteome</keyword>
<comment type="caution">
    <text evidence="1">The sequence shown here is derived from an EMBL/GenBank/DDBJ whole genome shotgun (WGS) entry which is preliminary data.</text>
</comment>
<protein>
    <submittedName>
        <fullName evidence="1">Uncharacterized protein</fullName>
    </submittedName>
</protein>
<accession>A0ABT2UBL1</accession>
<dbReference type="RefSeq" id="WP_262682642.1">
    <property type="nucleotide sequence ID" value="NZ_JAOQIO010000007.1"/>
</dbReference>
<evidence type="ECO:0000313" key="1">
    <source>
        <dbReference type="EMBL" id="MCU6791079.1"/>
    </source>
</evidence>
<name>A0ABT2UBL1_9BACL</name>
<gene>
    <name evidence="1" type="ORF">OB236_02945</name>
</gene>
<sequence length="222" mass="25375">MKLFQMKSNPHGMDRMALFLKDHFVCIGWPGIGDLDNISTSELERRLVLAYDMTDTDITDPLDEINCFVHMMQDGDYVLVAHEQVVYLGDIGDYYYVEQHDNIDEGLCHRRGVTWLNRIPQSELNKQVQSLLEHREAITPFEQDLRTAGLDRWLPNHLRVVEHTEAESNILVQSVPKVIIDNDTLEQAMSVLKEALNSDDPVRRERAAIAILQYAAQTGSGL</sequence>
<evidence type="ECO:0000313" key="2">
    <source>
        <dbReference type="Proteomes" id="UP001652445"/>
    </source>
</evidence>
<dbReference type="Proteomes" id="UP001652445">
    <property type="component" value="Unassembled WGS sequence"/>
</dbReference>
<dbReference type="EMBL" id="JAOQIO010000007">
    <property type="protein sequence ID" value="MCU6791079.1"/>
    <property type="molecule type" value="Genomic_DNA"/>
</dbReference>
<proteinExistence type="predicted"/>
<organism evidence="1 2">
    <name type="scientific">Paenibacillus baimaensis</name>
    <dbReference type="NCBI Taxonomy" id="2982185"/>
    <lineage>
        <taxon>Bacteria</taxon>
        <taxon>Bacillati</taxon>
        <taxon>Bacillota</taxon>
        <taxon>Bacilli</taxon>
        <taxon>Bacillales</taxon>
        <taxon>Paenibacillaceae</taxon>
        <taxon>Paenibacillus</taxon>
    </lineage>
</organism>
<reference evidence="1 2" key="1">
    <citation type="submission" date="2022-09" db="EMBL/GenBank/DDBJ databases">
        <authorList>
            <person name="Han X.L."/>
            <person name="Wang Q."/>
            <person name="Lu T."/>
        </authorList>
    </citation>
    <scope>NUCLEOTIDE SEQUENCE [LARGE SCALE GENOMIC DNA]</scope>
    <source>
        <strain evidence="1 2">WQ 127069</strain>
    </source>
</reference>